<name>A0ABQ8SE91_PERAM</name>
<evidence type="ECO:0000313" key="2">
    <source>
        <dbReference type="Proteomes" id="UP001148838"/>
    </source>
</evidence>
<reference evidence="1 2" key="1">
    <citation type="journal article" date="2022" name="Allergy">
        <title>Genome assembly and annotation of Periplaneta americana reveal a comprehensive cockroach allergen profile.</title>
        <authorList>
            <person name="Wang L."/>
            <person name="Xiong Q."/>
            <person name="Saelim N."/>
            <person name="Wang L."/>
            <person name="Nong W."/>
            <person name="Wan A.T."/>
            <person name="Shi M."/>
            <person name="Liu X."/>
            <person name="Cao Q."/>
            <person name="Hui J.H.L."/>
            <person name="Sookrung N."/>
            <person name="Leung T.F."/>
            <person name="Tungtrongchitr A."/>
            <person name="Tsui S.K.W."/>
        </authorList>
    </citation>
    <scope>NUCLEOTIDE SEQUENCE [LARGE SCALE GENOMIC DNA]</scope>
    <source>
        <strain evidence="1">PWHHKU_190912</strain>
    </source>
</reference>
<accession>A0ABQ8SE91</accession>
<keyword evidence="2" id="KW-1185">Reference proteome</keyword>
<organism evidence="1 2">
    <name type="scientific">Periplaneta americana</name>
    <name type="common">American cockroach</name>
    <name type="synonym">Blatta americana</name>
    <dbReference type="NCBI Taxonomy" id="6978"/>
    <lineage>
        <taxon>Eukaryota</taxon>
        <taxon>Metazoa</taxon>
        <taxon>Ecdysozoa</taxon>
        <taxon>Arthropoda</taxon>
        <taxon>Hexapoda</taxon>
        <taxon>Insecta</taxon>
        <taxon>Pterygota</taxon>
        <taxon>Neoptera</taxon>
        <taxon>Polyneoptera</taxon>
        <taxon>Dictyoptera</taxon>
        <taxon>Blattodea</taxon>
        <taxon>Blattoidea</taxon>
        <taxon>Blattidae</taxon>
        <taxon>Blattinae</taxon>
        <taxon>Periplaneta</taxon>
    </lineage>
</organism>
<protein>
    <submittedName>
        <fullName evidence="1">Uncharacterized protein</fullName>
    </submittedName>
</protein>
<dbReference type="EMBL" id="JAJSOF020000029">
    <property type="protein sequence ID" value="KAJ4432303.1"/>
    <property type="molecule type" value="Genomic_DNA"/>
</dbReference>
<dbReference type="Proteomes" id="UP001148838">
    <property type="component" value="Unassembled WGS sequence"/>
</dbReference>
<proteinExistence type="predicted"/>
<gene>
    <name evidence="1" type="ORF">ANN_20922</name>
</gene>
<evidence type="ECO:0000313" key="1">
    <source>
        <dbReference type="EMBL" id="KAJ4432303.1"/>
    </source>
</evidence>
<comment type="caution">
    <text evidence="1">The sequence shown here is derived from an EMBL/GenBank/DDBJ whole genome shotgun (WGS) entry which is preliminary data.</text>
</comment>
<sequence length="80" mass="8553">MAGLCEGGNEPPGSLKASNCIQELYLLQQDPRAVAVTAASKSCSSYSIIKELWLLQKHQRAVAPAETSKSCGSCRSIKEL</sequence>